<keyword evidence="8" id="KW-0675">Receptor</keyword>
<evidence type="ECO:0000256" key="8">
    <source>
        <dbReference type="ARBA" id="ARBA00023170"/>
    </source>
</evidence>
<evidence type="ECO:0000256" key="2">
    <source>
        <dbReference type="ARBA" id="ARBA00022475"/>
    </source>
</evidence>
<keyword evidence="4" id="KW-0812">Transmembrane</keyword>
<reference evidence="11" key="1">
    <citation type="submission" date="2025-08" db="UniProtKB">
        <authorList>
            <consortium name="RefSeq"/>
        </authorList>
    </citation>
    <scope>IDENTIFICATION</scope>
    <source>
        <tissue evidence="11">Entire body</tissue>
    </source>
</reference>
<sequence>MVVLTPRNDPKFISYCSLFIACMEQTFLFCYFGDRLTQEAGKVRESLYFNKWLDLDKSFKKSMLIVMTRMSKPIIITMGSISPVQLTTFIQIVRAAYSFMALLRNNNAANK</sequence>
<evidence type="ECO:0000256" key="3">
    <source>
        <dbReference type="ARBA" id="ARBA00022606"/>
    </source>
</evidence>
<evidence type="ECO:0000313" key="10">
    <source>
        <dbReference type="Proteomes" id="UP000192223"/>
    </source>
</evidence>
<name>A0A1W4XBP7_AGRPL</name>
<dbReference type="InParanoid" id="A0A1W4XBP7"/>
<dbReference type="InterPro" id="IPR004117">
    <property type="entry name" value="7tm6_olfct_rcpt"/>
</dbReference>
<keyword evidence="9" id="KW-0807">Transducer</keyword>
<dbReference type="GeneID" id="108740133"/>
<dbReference type="Proteomes" id="UP000192223">
    <property type="component" value="Unplaced"/>
</dbReference>
<keyword evidence="5" id="KW-0552">Olfaction</keyword>
<keyword evidence="2" id="KW-1003">Cell membrane</keyword>
<protein>
    <submittedName>
        <fullName evidence="11">Odorant receptor 67c-like</fullName>
    </submittedName>
</protein>
<organism evidence="10 11">
    <name type="scientific">Agrilus planipennis</name>
    <name type="common">Emerald ash borer</name>
    <name type="synonym">Agrilus marcopoli</name>
    <dbReference type="NCBI Taxonomy" id="224129"/>
    <lineage>
        <taxon>Eukaryota</taxon>
        <taxon>Metazoa</taxon>
        <taxon>Ecdysozoa</taxon>
        <taxon>Arthropoda</taxon>
        <taxon>Hexapoda</taxon>
        <taxon>Insecta</taxon>
        <taxon>Pterygota</taxon>
        <taxon>Neoptera</taxon>
        <taxon>Endopterygota</taxon>
        <taxon>Coleoptera</taxon>
        <taxon>Polyphaga</taxon>
        <taxon>Elateriformia</taxon>
        <taxon>Buprestoidea</taxon>
        <taxon>Buprestidae</taxon>
        <taxon>Agrilinae</taxon>
        <taxon>Agrilus</taxon>
    </lineage>
</organism>
<dbReference type="GO" id="GO:0007165">
    <property type="term" value="P:signal transduction"/>
    <property type="evidence" value="ECO:0007669"/>
    <property type="project" value="UniProtKB-KW"/>
</dbReference>
<keyword evidence="10" id="KW-1185">Reference proteome</keyword>
<keyword evidence="3" id="KW-0716">Sensory transduction</keyword>
<evidence type="ECO:0000256" key="4">
    <source>
        <dbReference type="ARBA" id="ARBA00022692"/>
    </source>
</evidence>
<evidence type="ECO:0000256" key="6">
    <source>
        <dbReference type="ARBA" id="ARBA00022989"/>
    </source>
</evidence>
<dbReference type="GO" id="GO:0005549">
    <property type="term" value="F:odorant binding"/>
    <property type="evidence" value="ECO:0007669"/>
    <property type="project" value="InterPro"/>
</dbReference>
<accession>A0A1W4XBP7</accession>
<dbReference type="Pfam" id="PF02949">
    <property type="entry name" value="7tm_6"/>
    <property type="match status" value="1"/>
</dbReference>
<evidence type="ECO:0000313" key="11">
    <source>
        <dbReference type="RefSeq" id="XP_018329843.1"/>
    </source>
</evidence>
<dbReference type="RefSeq" id="XP_018329843.1">
    <property type="nucleotide sequence ID" value="XM_018474341.1"/>
</dbReference>
<evidence type="ECO:0000256" key="5">
    <source>
        <dbReference type="ARBA" id="ARBA00022725"/>
    </source>
</evidence>
<keyword evidence="7" id="KW-0472">Membrane</keyword>
<proteinExistence type="predicted"/>
<evidence type="ECO:0000256" key="1">
    <source>
        <dbReference type="ARBA" id="ARBA00004651"/>
    </source>
</evidence>
<evidence type="ECO:0000256" key="7">
    <source>
        <dbReference type="ARBA" id="ARBA00023136"/>
    </source>
</evidence>
<dbReference type="PANTHER" id="PTHR21137">
    <property type="entry name" value="ODORANT RECEPTOR"/>
    <property type="match status" value="1"/>
</dbReference>
<gene>
    <name evidence="11" type="primary">LOC108740133</name>
</gene>
<keyword evidence="6" id="KW-1133">Transmembrane helix</keyword>
<dbReference type="OrthoDB" id="8196465at2759"/>
<evidence type="ECO:0000256" key="9">
    <source>
        <dbReference type="ARBA" id="ARBA00023224"/>
    </source>
</evidence>
<dbReference type="GO" id="GO:0004984">
    <property type="term" value="F:olfactory receptor activity"/>
    <property type="evidence" value="ECO:0007669"/>
    <property type="project" value="InterPro"/>
</dbReference>
<dbReference type="PANTHER" id="PTHR21137:SF35">
    <property type="entry name" value="ODORANT RECEPTOR 19A-RELATED"/>
    <property type="match status" value="1"/>
</dbReference>
<comment type="subcellular location">
    <subcellularLocation>
        <location evidence="1">Cell membrane</location>
        <topology evidence="1">Multi-pass membrane protein</topology>
    </subcellularLocation>
</comment>
<dbReference type="PROSITE" id="PS51257">
    <property type="entry name" value="PROKAR_LIPOPROTEIN"/>
    <property type="match status" value="1"/>
</dbReference>
<dbReference type="GO" id="GO:0005886">
    <property type="term" value="C:plasma membrane"/>
    <property type="evidence" value="ECO:0007669"/>
    <property type="project" value="UniProtKB-SubCell"/>
</dbReference>
<dbReference type="KEGG" id="apln:108740133"/>
<dbReference type="AlphaFoldDB" id="A0A1W4XBP7"/>